<evidence type="ECO:0000313" key="4">
    <source>
        <dbReference type="Proteomes" id="UP001596087"/>
    </source>
</evidence>
<organism evidence="3 4">
    <name type="scientific">Nocardioides taihuensis</name>
    <dbReference type="NCBI Taxonomy" id="1835606"/>
    <lineage>
        <taxon>Bacteria</taxon>
        <taxon>Bacillati</taxon>
        <taxon>Actinomycetota</taxon>
        <taxon>Actinomycetes</taxon>
        <taxon>Propionibacteriales</taxon>
        <taxon>Nocardioidaceae</taxon>
        <taxon>Nocardioides</taxon>
    </lineage>
</organism>
<protein>
    <submittedName>
        <fullName evidence="3">Uncharacterized protein</fullName>
    </submittedName>
</protein>
<gene>
    <name evidence="3" type="ORF">ACFPGP_12050</name>
</gene>
<feature type="chain" id="PRO_5045220495" evidence="2">
    <location>
        <begin position="33"/>
        <end position="989"/>
    </location>
</feature>
<comment type="caution">
    <text evidence="3">The sequence shown here is derived from an EMBL/GenBank/DDBJ whole genome shotgun (WGS) entry which is preliminary data.</text>
</comment>
<sequence>MKSSGMKRGLAAVAVSALAVVGAPFLATSASATPLADQIDTSLGSDQVVLYTPYGCCVSIKDDGQNTTASLLASAGSDVTSVVFQYSTDSGTTWTDIGSPVARNADGVFGAEWANPPANLTHVRAVGGPGGDTAQVAIPFVPDASDAVEMSSEGNLGVFQAPYTGHDGDYVGIRGTVSDGGDVFATWNMSDGHPAFPGVNATEHAQTGADSWDAVLDITGYPYSAGAEVNQVVFGSYTNQSHDAEGSTLYVQEIGSITATPSSVEVANDAATSTTLTVKDTTGKPVAGAEVGLADLDTDGAGPDTDGPDTIVGYTDGNGEIVADVPSPSSGTYTYFVNTTDNDEYQSAVDKATTFTVTSYTPVLDKVDIVNNWGRSNVDIDELSDGDDFTVVTLDQRGNGLNEDLAGNDVEYRWVFDPSGAGATTTTAWFGGETNADGEFDVPAPTDAMAGGQLPEGDYTLEARRPNVGGAGLKNAVPETFAASESEISYQEDASANAPVNGSFTVNANLANDGGGLGGREVHLTYSPDADSAFAPQASQPAGVTRIDATHATVITDADGDFSVALKDPAVPPNVTPTPEDGTLNALAYEGKGDGTSLQGDLGPNDPTDANQPANAEQDLAIHFIVQPEATDITVDTDALYTEGGGQYGPGRPADLDITVFGADGPDAGTDPDELQDFPVTVSVDKGFLSPNAESAGDLVLADGHDAAGDLWGFFENLGTEVQTSTGDDAEAGAVAAIERDPGFDADGLSQMTVTVKAGDVTKTVTLDLDARDPINTPEIALDRADGEPTGKVTVGKDLEFNLWAHDQYGNVVGDQFARISDDSTVADFDTDEDFDQTLSDFTTSTPGIVAFSDAPATQVLTAEMQQQKTVVDDAGDPTDTYPTTMTDSAPITWVKKTIEVQLKGKDNGGKDDVLTVDGPKSAAGATVKLYKVKADGSKKLLKTSTLNGKGNKQFTVNDKNGNDKTKYVAKVSATDTTKKATSNKKSVR</sequence>
<keyword evidence="4" id="KW-1185">Reference proteome</keyword>
<dbReference type="EMBL" id="JBHSKD010000011">
    <property type="protein sequence ID" value="MFC5177409.1"/>
    <property type="molecule type" value="Genomic_DNA"/>
</dbReference>
<dbReference type="RefSeq" id="WP_378590409.1">
    <property type="nucleotide sequence ID" value="NZ_JBHSKD010000011.1"/>
</dbReference>
<evidence type="ECO:0000256" key="2">
    <source>
        <dbReference type="SAM" id="SignalP"/>
    </source>
</evidence>
<accession>A0ABW0BJA3</accession>
<feature type="region of interest" description="Disordered" evidence="1">
    <location>
        <begin position="572"/>
        <end position="613"/>
    </location>
</feature>
<evidence type="ECO:0000256" key="1">
    <source>
        <dbReference type="SAM" id="MobiDB-lite"/>
    </source>
</evidence>
<keyword evidence="2" id="KW-0732">Signal</keyword>
<name>A0ABW0BJA3_9ACTN</name>
<reference evidence="4" key="1">
    <citation type="journal article" date="2019" name="Int. J. Syst. Evol. Microbiol.">
        <title>The Global Catalogue of Microorganisms (GCM) 10K type strain sequencing project: providing services to taxonomists for standard genome sequencing and annotation.</title>
        <authorList>
            <consortium name="The Broad Institute Genomics Platform"/>
            <consortium name="The Broad Institute Genome Sequencing Center for Infectious Disease"/>
            <person name="Wu L."/>
            <person name="Ma J."/>
        </authorList>
    </citation>
    <scope>NUCLEOTIDE SEQUENCE [LARGE SCALE GENOMIC DNA]</scope>
    <source>
        <strain evidence="4">DFY41</strain>
    </source>
</reference>
<evidence type="ECO:0000313" key="3">
    <source>
        <dbReference type="EMBL" id="MFC5177409.1"/>
    </source>
</evidence>
<feature type="signal peptide" evidence="2">
    <location>
        <begin position="1"/>
        <end position="32"/>
    </location>
</feature>
<dbReference type="Proteomes" id="UP001596087">
    <property type="component" value="Unassembled WGS sequence"/>
</dbReference>
<proteinExistence type="predicted"/>